<dbReference type="InterPro" id="IPR037401">
    <property type="entry name" value="SnoaL-like"/>
</dbReference>
<dbReference type="InterPro" id="IPR032710">
    <property type="entry name" value="NTF2-like_dom_sf"/>
</dbReference>
<feature type="chain" id="PRO_5016405071" evidence="1">
    <location>
        <begin position="36"/>
        <end position="177"/>
    </location>
</feature>
<evidence type="ECO:0000259" key="2">
    <source>
        <dbReference type="Pfam" id="PF12680"/>
    </source>
</evidence>
<feature type="domain" description="SnoaL-like" evidence="2">
    <location>
        <begin position="69"/>
        <end position="170"/>
    </location>
</feature>
<dbReference type="RefSeq" id="WP_245936989.1">
    <property type="nucleotide sequence ID" value="NZ_QJKB01000004.1"/>
</dbReference>
<organism evidence="3 4">
    <name type="scientific">Undibacterium pigrum</name>
    <dbReference type="NCBI Taxonomy" id="401470"/>
    <lineage>
        <taxon>Bacteria</taxon>
        <taxon>Pseudomonadati</taxon>
        <taxon>Pseudomonadota</taxon>
        <taxon>Betaproteobacteria</taxon>
        <taxon>Burkholderiales</taxon>
        <taxon>Oxalobacteraceae</taxon>
        <taxon>Undibacterium</taxon>
    </lineage>
</organism>
<keyword evidence="1" id="KW-0732">Signal</keyword>
<reference evidence="3 4" key="1">
    <citation type="submission" date="2018-05" db="EMBL/GenBank/DDBJ databases">
        <title>Genomic Encyclopedia of Type Strains, Phase IV (KMG-IV): sequencing the most valuable type-strain genomes for metagenomic binning, comparative biology and taxonomic classification.</title>
        <authorList>
            <person name="Goeker M."/>
        </authorList>
    </citation>
    <scope>NUCLEOTIDE SEQUENCE [LARGE SCALE GENOMIC DNA]</scope>
    <source>
        <strain evidence="3 4">DSM 19792</strain>
    </source>
</reference>
<protein>
    <submittedName>
        <fullName evidence="3">Putative SnoaL-like aldol condensation-catalyzing enzyme</fullName>
    </submittedName>
</protein>
<keyword evidence="4" id="KW-1185">Reference proteome</keyword>
<evidence type="ECO:0000313" key="3">
    <source>
        <dbReference type="EMBL" id="PXX43322.1"/>
    </source>
</evidence>
<dbReference type="SUPFAM" id="SSF54427">
    <property type="entry name" value="NTF2-like"/>
    <property type="match status" value="1"/>
</dbReference>
<evidence type="ECO:0000256" key="1">
    <source>
        <dbReference type="SAM" id="SignalP"/>
    </source>
</evidence>
<dbReference type="Proteomes" id="UP000247792">
    <property type="component" value="Unassembled WGS sequence"/>
</dbReference>
<sequence length="177" mass="19978">MKKQIYRYKKNLGLGVMSACTLSAMLMALPLASYAQEPVVGVENPDLLFTSSDPKLHANKQVVYHIVKDLLEAGHWEMADKYLSRRYLQHNPNAASGLDGVLRYFVEVRNVQATPIPKKMTKPVVAVIAEGDLVTVMYPLPVRDKTTGQLLYTTTWFDTWRIVDGKADEHWDSALKN</sequence>
<evidence type="ECO:0000313" key="4">
    <source>
        <dbReference type="Proteomes" id="UP000247792"/>
    </source>
</evidence>
<name>A0A318JSL1_9BURK</name>
<gene>
    <name evidence="3" type="ORF">DFR42_104323</name>
</gene>
<dbReference type="EMBL" id="QJKB01000004">
    <property type="protein sequence ID" value="PXX43322.1"/>
    <property type="molecule type" value="Genomic_DNA"/>
</dbReference>
<accession>A0A318JSL1</accession>
<feature type="signal peptide" evidence="1">
    <location>
        <begin position="1"/>
        <end position="35"/>
    </location>
</feature>
<proteinExistence type="predicted"/>
<comment type="caution">
    <text evidence="3">The sequence shown here is derived from an EMBL/GenBank/DDBJ whole genome shotgun (WGS) entry which is preliminary data.</text>
</comment>
<dbReference type="Gene3D" id="3.10.450.50">
    <property type="match status" value="1"/>
</dbReference>
<dbReference type="Pfam" id="PF12680">
    <property type="entry name" value="SnoaL_2"/>
    <property type="match status" value="1"/>
</dbReference>
<dbReference type="AlphaFoldDB" id="A0A318JSL1"/>